<gene>
    <name evidence="2" type="ORF">TeGR_g5988</name>
</gene>
<name>A0ABQ6N4A3_9STRA</name>
<organism evidence="2 3">
    <name type="scientific">Tetraparma gracilis</name>
    <dbReference type="NCBI Taxonomy" id="2962635"/>
    <lineage>
        <taxon>Eukaryota</taxon>
        <taxon>Sar</taxon>
        <taxon>Stramenopiles</taxon>
        <taxon>Ochrophyta</taxon>
        <taxon>Bolidophyceae</taxon>
        <taxon>Parmales</taxon>
        <taxon>Triparmaceae</taxon>
        <taxon>Tetraparma</taxon>
    </lineage>
</organism>
<proteinExistence type="predicted"/>
<comment type="caution">
    <text evidence="2">The sequence shown here is derived from an EMBL/GenBank/DDBJ whole genome shotgun (WGS) entry which is preliminary data.</text>
</comment>
<feature type="compositionally biased region" description="Low complexity" evidence="1">
    <location>
        <begin position="98"/>
        <end position="117"/>
    </location>
</feature>
<evidence type="ECO:0000313" key="3">
    <source>
        <dbReference type="Proteomes" id="UP001165060"/>
    </source>
</evidence>
<dbReference type="EMBL" id="BRYB01003587">
    <property type="protein sequence ID" value="GMI39141.1"/>
    <property type="molecule type" value="Genomic_DNA"/>
</dbReference>
<accession>A0ABQ6N4A3</accession>
<dbReference type="Proteomes" id="UP001165060">
    <property type="component" value="Unassembled WGS sequence"/>
</dbReference>
<evidence type="ECO:0000256" key="1">
    <source>
        <dbReference type="SAM" id="MobiDB-lite"/>
    </source>
</evidence>
<feature type="region of interest" description="Disordered" evidence="1">
    <location>
        <begin position="1"/>
        <end position="160"/>
    </location>
</feature>
<feature type="compositionally biased region" description="Basic residues" evidence="1">
    <location>
        <begin position="12"/>
        <end position="31"/>
    </location>
</feature>
<sequence length="329" mass="33373">MHPPSTRPLPHAGRHNKGHSRKDREQRHNHHRDGNLSSLSCSKPGLASNLSFRMGSVSLPASAGVSPSTSPSSSPLTASPLTASSPRSDPSYLGLCGSPRPRSLPSSPGMHPLSHPAPSSPPLPPVGPPRHTRDSSNVSAMSAVSGNYVSESSASGSPPWSLTEDSGYFIGLDAPSLPPPSPLKGHSSVDDCSSVASTSSYTSASSYASASSSTPAHFLGPSFYATSSLPPSSPALSLASSVGSYGSAPSAVPSLTSLSLLPPSTSTSSSTFGWDEFTSATGVCLAKDDAAGAPSSPSRKVPVVSFEVGGGKEGDAWVDGISRMNIGRL</sequence>
<keyword evidence="3" id="KW-1185">Reference proteome</keyword>
<feature type="region of interest" description="Disordered" evidence="1">
    <location>
        <begin position="171"/>
        <end position="190"/>
    </location>
</feature>
<reference evidence="2 3" key="1">
    <citation type="journal article" date="2023" name="Commun. Biol.">
        <title>Genome analysis of Parmales, the sister group of diatoms, reveals the evolutionary specialization of diatoms from phago-mixotrophs to photoautotrophs.</title>
        <authorList>
            <person name="Ban H."/>
            <person name="Sato S."/>
            <person name="Yoshikawa S."/>
            <person name="Yamada K."/>
            <person name="Nakamura Y."/>
            <person name="Ichinomiya M."/>
            <person name="Sato N."/>
            <person name="Blanc-Mathieu R."/>
            <person name="Endo H."/>
            <person name="Kuwata A."/>
            <person name="Ogata H."/>
        </authorList>
    </citation>
    <scope>NUCLEOTIDE SEQUENCE [LARGE SCALE GENOMIC DNA]</scope>
</reference>
<feature type="compositionally biased region" description="Low complexity" evidence="1">
    <location>
        <begin position="150"/>
        <end position="160"/>
    </location>
</feature>
<evidence type="ECO:0000313" key="2">
    <source>
        <dbReference type="EMBL" id="GMI39141.1"/>
    </source>
</evidence>
<protein>
    <submittedName>
        <fullName evidence="2">Uncharacterized protein</fullName>
    </submittedName>
</protein>
<feature type="compositionally biased region" description="Low complexity" evidence="1">
    <location>
        <begin position="60"/>
        <end position="86"/>
    </location>
</feature>
<feature type="compositionally biased region" description="Pro residues" evidence="1">
    <location>
        <begin position="118"/>
        <end position="128"/>
    </location>
</feature>
<feature type="compositionally biased region" description="Polar residues" evidence="1">
    <location>
        <begin position="135"/>
        <end position="149"/>
    </location>
</feature>